<reference evidence="1" key="1">
    <citation type="submission" date="2018-05" db="EMBL/GenBank/DDBJ databases">
        <authorList>
            <person name="Lanie J.A."/>
            <person name="Ng W.-L."/>
            <person name="Kazmierczak K.M."/>
            <person name="Andrzejewski T.M."/>
            <person name="Davidsen T.M."/>
            <person name="Wayne K.J."/>
            <person name="Tettelin H."/>
            <person name="Glass J.I."/>
            <person name="Rusch D."/>
            <person name="Podicherti R."/>
            <person name="Tsui H.-C.T."/>
            <person name="Winkler M.E."/>
        </authorList>
    </citation>
    <scope>NUCLEOTIDE SEQUENCE</scope>
</reference>
<dbReference type="EMBL" id="UINC01097386">
    <property type="protein sequence ID" value="SVC55042.1"/>
    <property type="molecule type" value="Genomic_DNA"/>
</dbReference>
<gene>
    <name evidence="1" type="ORF">METZ01_LOCUS307896</name>
</gene>
<accession>A0A382N5I1</accession>
<evidence type="ECO:0000313" key="1">
    <source>
        <dbReference type="EMBL" id="SVC55042.1"/>
    </source>
</evidence>
<organism evidence="1">
    <name type="scientific">marine metagenome</name>
    <dbReference type="NCBI Taxonomy" id="408172"/>
    <lineage>
        <taxon>unclassified sequences</taxon>
        <taxon>metagenomes</taxon>
        <taxon>ecological metagenomes</taxon>
    </lineage>
</organism>
<feature type="non-terminal residue" evidence="1">
    <location>
        <position position="1"/>
    </location>
</feature>
<protein>
    <submittedName>
        <fullName evidence="1">Uncharacterized protein</fullName>
    </submittedName>
</protein>
<name>A0A382N5I1_9ZZZZ</name>
<dbReference type="AlphaFoldDB" id="A0A382N5I1"/>
<sequence>AMFVELLPRACFRNTVRVIDMNKAFYVCQIKFSGALLCNKLVTILYRQIY</sequence>
<proteinExistence type="predicted"/>